<keyword evidence="4" id="KW-0479">Metal-binding</keyword>
<dbReference type="CDD" id="cd16461">
    <property type="entry name" value="RING-H2_EL5-like"/>
    <property type="match status" value="1"/>
</dbReference>
<evidence type="ECO:0000256" key="8">
    <source>
        <dbReference type="ARBA" id="ARBA00024209"/>
    </source>
</evidence>
<dbReference type="InterPro" id="IPR001841">
    <property type="entry name" value="Znf_RING"/>
</dbReference>
<keyword evidence="13" id="KW-1185">Reference proteome</keyword>
<keyword evidence="10" id="KW-0472">Membrane</keyword>
<keyword evidence="5 9" id="KW-0863">Zinc-finger</keyword>
<reference evidence="12 13" key="1">
    <citation type="journal article" date="2024" name="G3 (Bethesda)">
        <title>Genome assembly of Hibiscus sabdariffa L. provides insights into metabolisms of medicinal natural products.</title>
        <authorList>
            <person name="Kim T."/>
        </authorList>
    </citation>
    <scope>NUCLEOTIDE SEQUENCE [LARGE SCALE GENOMIC DNA]</scope>
    <source>
        <strain evidence="12">TK-2024</strain>
        <tissue evidence="12">Old leaves</tissue>
    </source>
</reference>
<dbReference type="Proteomes" id="UP001472677">
    <property type="component" value="Unassembled WGS sequence"/>
</dbReference>
<feature type="transmembrane region" description="Helical" evidence="10">
    <location>
        <begin position="53"/>
        <end position="74"/>
    </location>
</feature>
<gene>
    <name evidence="12" type="ORF">V6N12_072429</name>
</gene>
<dbReference type="Gene3D" id="3.30.40.10">
    <property type="entry name" value="Zinc/RING finger domain, C3HC4 (zinc finger)"/>
    <property type="match status" value="1"/>
</dbReference>
<evidence type="ECO:0000256" key="2">
    <source>
        <dbReference type="ARBA" id="ARBA00004906"/>
    </source>
</evidence>
<evidence type="ECO:0000256" key="10">
    <source>
        <dbReference type="SAM" id="Phobius"/>
    </source>
</evidence>
<dbReference type="InterPro" id="IPR053238">
    <property type="entry name" value="RING-H2_zinc_finger"/>
</dbReference>
<keyword evidence="6" id="KW-0833">Ubl conjugation pathway</keyword>
<protein>
    <recommendedName>
        <fullName evidence="3">RING-type E3 ubiquitin transferase</fullName>
        <ecNumber evidence="3">2.3.2.27</ecNumber>
    </recommendedName>
</protein>
<sequence>MKPYNRKLFPFYDSPYSATATSLPPLQLPQATSLPPSSPKKAPQYNPPFDSSMALTVLVLLTSVFFMGFFSIYIRRFSEDTTAHLSRRRRYRGGRGPLNSFPFPVPSGSDLHRVSASRKGLDPTTIGSLPVYSYHGNAVDKYQIDCPICLSEFEEKQCLKTIPHCKHVFHVECLDTWLSSHISCPVCRGTRLFEIETMNGGGGGGGSGELGANVMQERNDQCLSLSSTVEISGTCTVIETIWRMRRASSCSSLEERPMLRRTLSS</sequence>
<evidence type="ECO:0000259" key="11">
    <source>
        <dbReference type="PROSITE" id="PS50089"/>
    </source>
</evidence>
<keyword evidence="7" id="KW-0862">Zinc</keyword>
<dbReference type="PANTHER" id="PTHR14155:SF592">
    <property type="entry name" value="RING-H2 FINGER PROTEIN ATL57"/>
    <property type="match status" value="1"/>
</dbReference>
<evidence type="ECO:0000256" key="1">
    <source>
        <dbReference type="ARBA" id="ARBA00000900"/>
    </source>
</evidence>
<evidence type="ECO:0000256" key="6">
    <source>
        <dbReference type="ARBA" id="ARBA00022786"/>
    </source>
</evidence>
<feature type="domain" description="RING-type" evidence="11">
    <location>
        <begin position="146"/>
        <end position="188"/>
    </location>
</feature>
<evidence type="ECO:0000256" key="5">
    <source>
        <dbReference type="ARBA" id="ARBA00022771"/>
    </source>
</evidence>
<evidence type="ECO:0000313" key="13">
    <source>
        <dbReference type="Proteomes" id="UP001472677"/>
    </source>
</evidence>
<comment type="caution">
    <text evidence="12">The sequence shown here is derived from an EMBL/GenBank/DDBJ whole genome shotgun (WGS) entry which is preliminary data.</text>
</comment>
<dbReference type="PANTHER" id="PTHR14155">
    <property type="entry name" value="RING FINGER DOMAIN-CONTAINING"/>
    <property type="match status" value="1"/>
</dbReference>
<evidence type="ECO:0000256" key="3">
    <source>
        <dbReference type="ARBA" id="ARBA00012483"/>
    </source>
</evidence>
<comment type="pathway">
    <text evidence="2">Protein modification; protein ubiquitination.</text>
</comment>
<name>A0ABR2FMN7_9ROSI</name>
<proteinExistence type="inferred from homology"/>
<accession>A0ABR2FMN7</accession>
<keyword evidence="10" id="KW-0812">Transmembrane</keyword>
<evidence type="ECO:0000256" key="4">
    <source>
        <dbReference type="ARBA" id="ARBA00022723"/>
    </source>
</evidence>
<evidence type="ECO:0000256" key="7">
    <source>
        <dbReference type="ARBA" id="ARBA00022833"/>
    </source>
</evidence>
<evidence type="ECO:0000256" key="9">
    <source>
        <dbReference type="PROSITE-ProRule" id="PRU00175"/>
    </source>
</evidence>
<dbReference type="EC" id="2.3.2.27" evidence="3"/>
<dbReference type="PROSITE" id="PS50089">
    <property type="entry name" value="ZF_RING_2"/>
    <property type="match status" value="1"/>
</dbReference>
<evidence type="ECO:0000313" key="12">
    <source>
        <dbReference type="EMBL" id="KAK8582238.1"/>
    </source>
</evidence>
<keyword evidence="10" id="KW-1133">Transmembrane helix</keyword>
<dbReference type="SUPFAM" id="SSF57850">
    <property type="entry name" value="RING/U-box"/>
    <property type="match status" value="1"/>
</dbReference>
<dbReference type="Pfam" id="PF13639">
    <property type="entry name" value="zf-RING_2"/>
    <property type="match status" value="1"/>
</dbReference>
<dbReference type="SMART" id="SM00184">
    <property type="entry name" value="RING"/>
    <property type="match status" value="1"/>
</dbReference>
<comment type="similarity">
    <text evidence="8">Belongs to the RING-type zinc finger family. ATL subfamily.</text>
</comment>
<comment type="catalytic activity">
    <reaction evidence="1">
        <text>S-ubiquitinyl-[E2 ubiquitin-conjugating enzyme]-L-cysteine + [acceptor protein]-L-lysine = [E2 ubiquitin-conjugating enzyme]-L-cysteine + N(6)-ubiquitinyl-[acceptor protein]-L-lysine.</text>
        <dbReference type="EC" id="2.3.2.27"/>
    </reaction>
</comment>
<organism evidence="12 13">
    <name type="scientific">Hibiscus sabdariffa</name>
    <name type="common">roselle</name>
    <dbReference type="NCBI Taxonomy" id="183260"/>
    <lineage>
        <taxon>Eukaryota</taxon>
        <taxon>Viridiplantae</taxon>
        <taxon>Streptophyta</taxon>
        <taxon>Embryophyta</taxon>
        <taxon>Tracheophyta</taxon>
        <taxon>Spermatophyta</taxon>
        <taxon>Magnoliopsida</taxon>
        <taxon>eudicotyledons</taxon>
        <taxon>Gunneridae</taxon>
        <taxon>Pentapetalae</taxon>
        <taxon>rosids</taxon>
        <taxon>malvids</taxon>
        <taxon>Malvales</taxon>
        <taxon>Malvaceae</taxon>
        <taxon>Malvoideae</taxon>
        <taxon>Hibiscus</taxon>
    </lineage>
</organism>
<dbReference type="InterPro" id="IPR013083">
    <property type="entry name" value="Znf_RING/FYVE/PHD"/>
</dbReference>
<dbReference type="EMBL" id="JBBPBM010000006">
    <property type="protein sequence ID" value="KAK8582238.1"/>
    <property type="molecule type" value="Genomic_DNA"/>
</dbReference>